<comment type="subcellular location">
    <subcellularLocation>
        <location evidence="1">Membrane</location>
        <topology evidence="1">Single-pass membrane protein</topology>
    </subcellularLocation>
</comment>
<protein>
    <recommendedName>
        <fullName evidence="9">Peptidase A1 domain-containing protein</fullName>
    </recommendedName>
</protein>
<feature type="compositionally biased region" description="Polar residues" evidence="6">
    <location>
        <begin position="709"/>
        <end position="731"/>
    </location>
</feature>
<evidence type="ECO:0000259" key="9">
    <source>
        <dbReference type="PROSITE" id="PS51767"/>
    </source>
</evidence>
<dbReference type="EMBL" id="QGMJ01000020">
    <property type="protein sequence ID" value="TVY45125.1"/>
    <property type="molecule type" value="Genomic_DNA"/>
</dbReference>
<dbReference type="Gene3D" id="2.40.70.10">
    <property type="entry name" value="Acid Proteases"/>
    <property type="match status" value="2"/>
</dbReference>
<feature type="region of interest" description="Disordered" evidence="6">
    <location>
        <begin position="687"/>
        <end position="791"/>
    </location>
</feature>
<feature type="region of interest" description="Disordered" evidence="6">
    <location>
        <begin position="483"/>
        <end position="505"/>
    </location>
</feature>
<keyword evidence="11" id="KW-1185">Reference proteome</keyword>
<keyword evidence="4 7" id="KW-1133">Transmembrane helix</keyword>
<evidence type="ECO:0000256" key="4">
    <source>
        <dbReference type="ARBA" id="ARBA00022989"/>
    </source>
</evidence>
<dbReference type="AlphaFoldDB" id="A0A8H8S002"/>
<dbReference type="OrthoDB" id="4074350at2759"/>
<comment type="caution">
    <text evidence="10">The sequence shown here is derived from an EMBL/GenBank/DDBJ whole genome shotgun (WGS) entry which is preliminary data.</text>
</comment>
<sequence length="791" mass="85417">MRGHLFNSLTLALIFLPSSSIAWFGEGRNQQREKRANSTSNLSPLVVPPSQYWDGVDGKWSSVALRLGSPAQSVRAIVSTNSPQTFVVLPQGCDTIAIDPVPPNCASGRGGLFNPNTSTTWQDQGLFGINGDGVGLEAALGYTQYAGRPLWTSVISISGKLGGSGDISQPLNKCCVLFETPRNYGLEDVGLGFSGGDANTPTLKNQTVSGIASVSPVYFGLFGLGTQPVNYSSIGNFSAPSYFSSLRGQNLIPSLSWSYTAGAKYRRPVSNFRLEAFADTCTGLKAGQYAQLIFGGYDSSRFVTNSANFNLASDINRDIVVGVQSIVYSSTTQTNLLPTPIYAFIESTDPNFWLPTEACSAFEQAFGLSVDNSTGLYLINTTHYTDLKTANPTVTFTLANSLDGGESVNIQLPFNSFALQASYPFTPNDTYYFPLKKAANETQYTLGRTFLQEAYLTVDYERGNFSVSQCLWNDGAASQVVTISAPSNGTNGSSGSGSEQKPQAVTKPRVSTGAIVGIVVAVLALLAVGGALLWLFLRRRKSSPPHMELSTVAAPSIVSDHPTAQTPYEGPHDLFYDQGTAHDSFPPDKKPEWEQMPIMPHEVLHHQRSELANTTEIFQLADCDNREGTYDADAERMKSMRRATNTSELPASSIYFELEADPVTQTGRSRDILPSPAPTFASRYTETTLSPSTAGFPVSPQSGARGRGRSQSPAQSVQSEPMTWLTISCADSSPHGFRTPRAESPDPESLLPRGGTPSPRSRWFNTREQRPPESPLSRDNSASHIGNLYQP</sequence>
<dbReference type="Pfam" id="PF00026">
    <property type="entry name" value="Asp"/>
    <property type="match status" value="1"/>
</dbReference>
<gene>
    <name evidence="10" type="ORF">LSUB1_G000718</name>
</gene>
<feature type="signal peptide" evidence="8">
    <location>
        <begin position="1"/>
        <end position="22"/>
    </location>
</feature>
<dbReference type="PRINTS" id="PR00792">
    <property type="entry name" value="PEPSIN"/>
</dbReference>
<dbReference type="InterPro" id="IPR033121">
    <property type="entry name" value="PEPTIDASE_A1"/>
</dbReference>
<dbReference type="PROSITE" id="PS51767">
    <property type="entry name" value="PEPTIDASE_A1"/>
    <property type="match status" value="1"/>
</dbReference>
<feature type="compositionally biased region" description="Low complexity" evidence="6">
    <location>
        <begin position="487"/>
        <end position="498"/>
    </location>
</feature>
<dbReference type="GO" id="GO:0016020">
    <property type="term" value="C:membrane"/>
    <property type="evidence" value="ECO:0007669"/>
    <property type="project" value="UniProtKB-SubCell"/>
</dbReference>
<dbReference type="PANTHER" id="PTHR15549">
    <property type="entry name" value="PAIRED IMMUNOGLOBULIN-LIKE TYPE 2 RECEPTOR"/>
    <property type="match status" value="1"/>
</dbReference>
<evidence type="ECO:0000256" key="5">
    <source>
        <dbReference type="ARBA" id="ARBA00023136"/>
    </source>
</evidence>
<comment type="similarity">
    <text evidence="2">Belongs to the peptidase A1 family.</text>
</comment>
<dbReference type="GO" id="GO:0004190">
    <property type="term" value="F:aspartic-type endopeptidase activity"/>
    <property type="evidence" value="ECO:0007669"/>
    <property type="project" value="InterPro"/>
</dbReference>
<evidence type="ECO:0000256" key="3">
    <source>
        <dbReference type="ARBA" id="ARBA00022692"/>
    </source>
</evidence>
<accession>A0A8H8S002</accession>
<dbReference type="SUPFAM" id="SSF50630">
    <property type="entry name" value="Acid proteases"/>
    <property type="match status" value="1"/>
</dbReference>
<dbReference type="GO" id="GO:0006508">
    <property type="term" value="P:proteolysis"/>
    <property type="evidence" value="ECO:0007669"/>
    <property type="project" value="InterPro"/>
</dbReference>
<evidence type="ECO:0000256" key="1">
    <source>
        <dbReference type="ARBA" id="ARBA00004167"/>
    </source>
</evidence>
<evidence type="ECO:0000313" key="11">
    <source>
        <dbReference type="Proteomes" id="UP000462212"/>
    </source>
</evidence>
<dbReference type="InterPro" id="IPR021109">
    <property type="entry name" value="Peptidase_aspartic_dom_sf"/>
</dbReference>
<feature type="domain" description="Peptidase A1" evidence="9">
    <location>
        <begin position="61"/>
        <end position="468"/>
    </location>
</feature>
<feature type="chain" id="PRO_5034965110" description="Peptidase A1 domain-containing protein" evidence="8">
    <location>
        <begin position="23"/>
        <end position="791"/>
    </location>
</feature>
<dbReference type="GO" id="GO:0071944">
    <property type="term" value="C:cell periphery"/>
    <property type="evidence" value="ECO:0007669"/>
    <property type="project" value="UniProtKB-ARBA"/>
</dbReference>
<keyword evidence="8" id="KW-0732">Signal</keyword>
<name>A0A8H8S002_9HELO</name>
<dbReference type="InterPro" id="IPR001461">
    <property type="entry name" value="Aspartic_peptidase_A1"/>
</dbReference>
<evidence type="ECO:0000256" key="2">
    <source>
        <dbReference type="ARBA" id="ARBA00007447"/>
    </source>
</evidence>
<feature type="compositionally biased region" description="Polar residues" evidence="6">
    <location>
        <begin position="777"/>
        <end position="791"/>
    </location>
</feature>
<proteinExistence type="inferred from homology"/>
<dbReference type="InterPro" id="IPR051694">
    <property type="entry name" value="Immunoregulatory_rcpt-like"/>
</dbReference>
<evidence type="ECO:0000313" key="10">
    <source>
        <dbReference type="EMBL" id="TVY45125.1"/>
    </source>
</evidence>
<evidence type="ECO:0000256" key="7">
    <source>
        <dbReference type="SAM" id="Phobius"/>
    </source>
</evidence>
<organism evidence="10 11">
    <name type="scientific">Lachnellula subtilissima</name>
    <dbReference type="NCBI Taxonomy" id="602034"/>
    <lineage>
        <taxon>Eukaryota</taxon>
        <taxon>Fungi</taxon>
        <taxon>Dikarya</taxon>
        <taxon>Ascomycota</taxon>
        <taxon>Pezizomycotina</taxon>
        <taxon>Leotiomycetes</taxon>
        <taxon>Helotiales</taxon>
        <taxon>Lachnaceae</taxon>
        <taxon>Lachnellula</taxon>
    </lineage>
</organism>
<dbReference type="Proteomes" id="UP000462212">
    <property type="component" value="Unassembled WGS sequence"/>
</dbReference>
<feature type="transmembrane region" description="Helical" evidence="7">
    <location>
        <begin position="514"/>
        <end position="537"/>
    </location>
</feature>
<evidence type="ECO:0000256" key="8">
    <source>
        <dbReference type="SAM" id="SignalP"/>
    </source>
</evidence>
<keyword evidence="3 7" id="KW-0812">Transmembrane</keyword>
<keyword evidence="5 7" id="KW-0472">Membrane</keyword>
<reference evidence="10 11" key="1">
    <citation type="submission" date="2018-05" db="EMBL/GenBank/DDBJ databases">
        <title>Genome sequencing and assembly of the regulated plant pathogen Lachnellula willkommii and related sister species for the development of diagnostic species identification markers.</title>
        <authorList>
            <person name="Giroux E."/>
            <person name="Bilodeau G."/>
        </authorList>
    </citation>
    <scope>NUCLEOTIDE SEQUENCE [LARGE SCALE GENOMIC DNA]</scope>
    <source>
        <strain evidence="10 11">CBS 197.66</strain>
    </source>
</reference>
<evidence type="ECO:0000256" key="6">
    <source>
        <dbReference type="SAM" id="MobiDB-lite"/>
    </source>
</evidence>